<accession>A0ABW8W626</accession>
<dbReference type="Proteomes" id="UP001628646">
    <property type="component" value="Unassembled WGS sequence"/>
</dbReference>
<reference evidence="2 3" key="1">
    <citation type="submission" date="2024-12" db="EMBL/GenBank/DDBJ databases">
        <title>Pseudomonas species isolated from Lotus nodules promote plant growth.</title>
        <authorList>
            <person name="Yu Y.-H."/>
            <person name="Kurtenbach J."/>
            <person name="Crosbie D."/>
            <person name="Brachmann A."/>
            <person name="Marin M."/>
        </authorList>
    </citation>
    <scope>NUCLEOTIDE SEQUENCE [LARGE SCALE GENOMIC DNA]</scope>
    <source>
        <strain evidence="2 3">PLb11B</strain>
    </source>
</reference>
<evidence type="ECO:0000256" key="1">
    <source>
        <dbReference type="SAM" id="Phobius"/>
    </source>
</evidence>
<feature type="transmembrane region" description="Helical" evidence="1">
    <location>
        <begin position="281"/>
        <end position="305"/>
    </location>
</feature>
<feature type="transmembrane region" description="Helical" evidence="1">
    <location>
        <begin position="16"/>
        <end position="36"/>
    </location>
</feature>
<keyword evidence="3" id="KW-1185">Reference proteome</keyword>
<comment type="caution">
    <text evidence="2">The sequence shown here is derived from an EMBL/GenBank/DDBJ whole genome shotgun (WGS) entry which is preliminary data.</text>
</comment>
<feature type="transmembrane region" description="Helical" evidence="1">
    <location>
        <begin position="240"/>
        <end position="260"/>
    </location>
</feature>
<name>A0ABW8W626_9PSED</name>
<gene>
    <name evidence="2" type="ORF">ACJ8NA_12860</name>
</gene>
<dbReference type="EMBL" id="JBJNUY010000005">
    <property type="protein sequence ID" value="MFL8999541.1"/>
    <property type="molecule type" value="Genomic_DNA"/>
</dbReference>
<dbReference type="RefSeq" id="WP_407800274.1">
    <property type="nucleotide sequence ID" value="NZ_JBJNUX010000004.1"/>
</dbReference>
<evidence type="ECO:0000313" key="2">
    <source>
        <dbReference type="EMBL" id="MFL8999541.1"/>
    </source>
</evidence>
<proteinExistence type="predicted"/>
<evidence type="ECO:0000313" key="3">
    <source>
        <dbReference type="Proteomes" id="UP001628646"/>
    </source>
</evidence>
<protein>
    <submittedName>
        <fullName evidence="2">Uncharacterized protein</fullName>
    </submittedName>
</protein>
<feature type="transmembrane region" description="Helical" evidence="1">
    <location>
        <begin position="201"/>
        <end position="220"/>
    </location>
</feature>
<organism evidence="2 3">
    <name type="scientific">Pseudomonas azerbaijanorientalis</name>
    <dbReference type="NCBI Taxonomy" id="2842350"/>
    <lineage>
        <taxon>Bacteria</taxon>
        <taxon>Pseudomonadati</taxon>
        <taxon>Pseudomonadota</taxon>
        <taxon>Gammaproteobacteria</taxon>
        <taxon>Pseudomonadales</taxon>
        <taxon>Pseudomonadaceae</taxon>
        <taxon>Pseudomonas</taxon>
    </lineage>
</organism>
<keyword evidence="1" id="KW-1133">Transmembrane helix</keyword>
<sequence>MSWESISIWIESHPGLASWVQALGVLITIVVAIVVAKWPEKRLRREQSDKTRVMKHAIVNIALGADGAISALRDEVDEIDWSKTSFPDALLMATEAHMITLSSVDLTNFPNEEMLVPFMRIKAEMESGVSACKSLKLSIPSELDRFATLTRLDAAANNIRASFLVLRRAASVTGKPYRPWLRAARPAFFGRKLTGRKRIQVNIWLAITALGMATLAPLLANNFFVALKPWSESPGDWLERSGAITTIFSLLVISLMDECLGKIRIKSNPPRVQKFQLYKNFESWASFLKGTAFVISLIGTVIWGYGSVIMAYVNGLLGVV</sequence>
<keyword evidence="1" id="KW-0472">Membrane</keyword>
<keyword evidence="1" id="KW-0812">Transmembrane</keyword>